<accession>A0ABT7Z2I2</accession>
<dbReference type="InterPro" id="IPR009937">
    <property type="entry name" value="Phage_holin_3_6"/>
</dbReference>
<dbReference type="Pfam" id="PF07332">
    <property type="entry name" value="Phage_holin_3_6"/>
    <property type="match status" value="1"/>
</dbReference>
<sequence>MQSSPQDMSTVVREEMDNARQEAALGLSEARRGAVALAAGGACGLLALWSAHTTLLRHLERAWEPQRVTGVLTVVYASGASALVRYGSRKLGVARSASGEALHSSLDVVRHVADELRDG</sequence>
<reference evidence="1" key="1">
    <citation type="submission" date="2023-06" db="EMBL/GenBank/DDBJ databases">
        <title>WGS-Sequencing of Streptomyces ficellus isolate 21 collected from sand in Gara Djebilet Iron Mine in Algeria.</title>
        <authorList>
            <person name="Zegers G.P."/>
            <person name="Gomez A."/>
            <person name="Gueddou A."/>
            <person name="Zahara A.F."/>
            <person name="Worth M."/>
            <person name="Sevigny J.L."/>
            <person name="Tisa L."/>
        </authorList>
    </citation>
    <scope>NUCLEOTIDE SEQUENCE</scope>
    <source>
        <strain evidence="1">AS11</strain>
    </source>
</reference>
<evidence type="ECO:0000313" key="1">
    <source>
        <dbReference type="EMBL" id="MDN3293321.1"/>
    </source>
</evidence>
<dbReference type="Proteomes" id="UP001174050">
    <property type="component" value="Unassembled WGS sequence"/>
</dbReference>
<organism evidence="1 2">
    <name type="scientific">Streptomyces ficellus</name>
    <dbReference type="NCBI Taxonomy" id="1977088"/>
    <lineage>
        <taxon>Bacteria</taxon>
        <taxon>Bacillati</taxon>
        <taxon>Actinomycetota</taxon>
        <taxon>Actinomycetes</taxon>
        <taxon>Kitasatosporales</taxon>
        <taxon>Streptomycetaceae</taxon>
        <taxon>Streptomyces</taxon>
    </lineage>
</organism>
<comment type="caution">
    <text evidence="1">The sequence shown here is derived from an EMBL/GenBank/DDBJ whole genome shotgun (WGS) entry which is preliminary data.</text>
</comment>
<proteinExistence type="predicted"/>
<evidence type="ECO:0000313" key="2">
    <source>
        <dbReference type="Proteomes" id="UP001174050"/>
    </source>
</evidence>
<dbReference type="EMBL" id="JAUEPL010000004">
    <property type="protein sequence ID" value="MDN3293321.1"/>
    <property type="molecule type" value="Genomic_DNA"/>
</dbReference>
<name>A0ABT7Z2I2_9ACTN</name>
<keyword evidence="2" id="KW-1185">Reference proteome</keyword>
<protein>
    <submittedName>
        <fullName evidence="1">Phage holin family protein</fullName>
    </submittedName>
</protein>
<dbReference type="RefSeq" id="WP_290110175.1">
    <property type="nucleotide sequence ID" value="NZ_JAUEPL010000004.1"/>
</dbReference>
<gene>
    <name evidence="1" type="ORF">QWM81_04510</name>
</gene>